<dbReference type="Pfam" id="PF01569">
    <property type="entry name" value="PAP2"/>
    <property type="match status" value="1"/>
</dbReference>
<dbReference type="PANTHER" id="PTHR14969:SF13">
    <property type="entry name" value="AT30094P"/>
    <property type="match status" value="1"/>
</dbReference>
<dbReference type="AlphaFoldDB" id="A0A512PGX6"/>
<organism evidence="3 4">
    <name type="scientific">Cellulomonas soli</name>
    <dbReference type="NCBI Taxonomy" id="931535"/>
    <lineage>
        <taxon>Bacteria</taxon>
        <taxon>Bacillati</taxon>
        <taxon>Actinomycetota</taxon>
        <taxon>Actinomycetes</taxon>
        <taxon>Micrococcales</taxon>
        <taxon>Cellulomonadaceae</taxon>
        <taxon>Cellulomonas</taxon>
    </lineage>
</organism>
<dbReference type="Gene3D" id="1.20.144.10">
    <property type="entry name" value="Phosphatidic acid phosphatase type 2/haloperoxidase"/>
    <property type="match status" value="1"/>
</dbReference>
<gene>
    <name evidence="3" type="ORF">CSO01_31480</name>
</gene>
<keyword evidence="1" id="KW-0812">Transmembrane</keyword>
<feature type="transmembrane region" description="Helical" evidence="1">
    <location>
        <begin position="184"/>
        <end position="202"/>
    </location>
</feature>
<evidence type="ECO:0000259" key="2">
    <source>
        <dbReference type="SMART" id="SM00014"/>
    </source>
</evidence>
<proteinExistence type="predicted"/>
<reference evidence="3 4" key="1">
    <citation type="submission" date="2019-07" db="EMBL/GenBank/DDBJ databases">
        <title>Whole genome shotgun sequence of Cellulomonas soli NBRC 109434.</title>
        <authorList>
            <person name="Hosoyama A."/>
            <person name="Uohara A."/>
            <person name="Ohji S."/>
            <person name="Ichikawa N."/>
        </authorList>
    </citation>
    <scope>NUCLEOTIDE SEQUENCE [LARGE SCALE GENOMIC DNA]</scope>
    <source>
        <strain evidence="3 4">NBRC 109434</strain>
    </source>
</reference>
<dbReference type="SUPFAM" id="SSF48317">
    <property type="entry name" value="Acid phosphatase/Vanadium-dependent haloperoxidase"/>
    <property type="match status" value="1"/>
</dbReference>
<dbReference type="InterPro" id="IPR036938">
    <property type="entry name" value="PAP2/HPO_sf"/>
</dbReference>
<feature type="transmembrane region" description="Helical" evidence="1">
    <location>
        <begin position="54"/>
        <end position="78"/>
    </location>
</feature>
<keyword evidence="1" id="KW-1133">Transmembrane helix</keyword>
<evidence type="ECO:0000313" key="3">
    <source>
        <dbReference type="EMBL" id="GEP70433.1"/>
    </source>
</evidence>
<dbReference type="Proteomes" id="UP000321798">
    <property type="component" value="Unassembled WGS sequence"/>
</dbReference>
<dbReference type="SMART" id="SM00014">
    <property type="entry name" value="acidPPc"/>
    <property type="match status" value="1"/>
</dbReference>
<accession>A0A512PGX6</accession>
<dbReference type="InterPro" id="IPR000326">
    <property type="entry name" value="PAP2/HPO"/>
</dbReference>
<name>A0A512PGX6_9CELL</name>
<comment type="caution">
    <text evidence="3">The sequence shown here is derived from an EMBL/GenBank/DDBJ whole genome shotgun (WGS) entry which is preliminary data.</text>
</comment>
<sequence length="217" mass="23344">MRAAVAAAAVGLVVLLLAVLVREQWHPLVAFDEQVVAAATAFAATSPGLVRVLLGWQWAFAASRLFVPFVVVCALFWWRTRRTTRTVWALGTVLAAWSLSNLAKELVRRARPVLDEPVAQAPGYSFPSGHAANTAAMTTALVVLVWPVLRSMWLRVLAVVSAVVLMLLTSADRVLLGVHYPTDVIAGTVFGVGFVLASYLGYRGWSPTHESPAGAAR</sequence>
<evidence type="ECO:0000256" key="1">
    <source>
        <dbReference type="SAM" id="Phobius"/>
    </source>
</evidence>
<feature type="domain" description="Phosphatidic acid phosphatase type 2/haloperoxidase" evidence="2">
    <location>
        <begin position="89"/>
        <end position="199"/>
    </location>
</feature>
<evidence type="ECO:0000313" key="4">
    <source>
        <dbReference type="Proteomes" id="UP000321798"/>
    </source>
</evidence>
<feature type="transmembrane region" description="Helical" evidence="1">
    <location>
        <begin position="156"/>
        <end position="178"/>
    </location>
</feature>
<dbReference type="EMBL" id="BKAL01000013">
    <property type="protein sequence ID" value="GEP70433.1"/>
    <property type="molecule type" value="Genomic_DNA"/>
</dbReference>
<keyword evidence="1" id="KW-0472">Membrane</keyword>
<protein>
    <submittedName>
        <fullName evidence="3">Phosphatase PAP2 family protein</fullName>
    </submittedName>
</protein>
<dbReference type="PANTHER" id="PTHR14969">
    <property type="entry name" value="SPHINGOSINE-1-PHOSPHATE PHOSPHOHYDROLASE"/>
    <property type="match status" value="1"/>
</dbReference>
<keyword evidence="4" id="KW-1185">Reference proteome</keyword>